<comment type="caution">
    <text evidence="2">The sequence shown here is derived from an EMBL/GenBank/DDBJ whole genome shotgun (WGS) entry which is preliminary data.</text>
</comment>
<dbReference type="EMBL" id="BOSE01000001">
    <property type="protein sequence ID" value="GIP15264.1"/>
    <property type="molecule type" value="Genomic_DNA"/>
</dbReference>
<dbReference type="AlphaFoldDB" id="A0A920CXP1"/>
<dbReference type="NCBIfam" id="TIGR02849">
    <property type="entry name" value="spore_III_AD"/>
    <property type="match status" value="1"/>
</dbReference>
<dbReference type="RefSeq" id="WP_213513489.1">
    <property type="nucleotide sequence ID" value="NZ_BOSE01000001.1"/>
</dbReference>
<name>A0A920CXP1_9BACL</name>
<reference evidence="2" key="1">
    <citation type="submission" date="2021-03" db="EMBL/GenBank/DDBJ databases">
        <title>Antimicrobial resistance genes in bacteria isolated from Japanese honey, and their potential for conferring macrolide and lincosamide resistance in the American foulbrood pathogen Paenibacillus larvae.</title>
        <authorList>
            <person name="Okamoto M."/>
            <person name="Kumagai M."/>
            <person name="Kanamori H."/>
            <person name="Takamatsu D."/>
        </authorList>
    </citation>
    <scope>NUCLEOTIDE SEQUENCE</scope>
    <source>
        <strain evidence="2">J40TS1</strain>
    </source>
</reference>
<sequence>MEIIQVVGIGLIAALLVILVREQKPQFAFLITVFTGVFLFLLVIGQIGAVINVINELATRSGIPDVYLKTILKIIGIAYVAEFGAQMVRDAGQESIASKIEFAGKIFILVMAIPIINVIIETLLSLLPLGSS</sequence>
<feature type="transmembrane region" description="Helical" evidence="1">
    <location>
        <begin position="28"/>
        <end position="54"/>
    </location>
</feature>
<protein>
    <submittedName>
        <fullName evidence="2">Stage III sporulation protein AD</fullName>
    </submittedName>
</protein>
<evidence type="ECO:0000313" key="2">
    <source>
        <dbReference type="EMBL" id="GIP15264.1"/>
    </source>
</evidence>
<keyword evidence="1" id="KW-0472">Membrane</keyword>
<keyword evidence="3" id="KW-1185">Reference proteome</keyword>
<dbReference type="InterPro" id="IPR014211">
    <property type="entry name" value="Spore_III_AD"/>
</dbReference>
<feature type="transmembrane region" description="Helical" evidence="1">
    <location>
        <begin position="66"/>
        <end position="85"/>
    </location>
</feature>
<dbReference type="Pfam" id="PF06686">
    <property type="entry name" value="SpoIIIAC"/>
    <property type="match status" value="2"/>
</dbReference>
<keyword evidence="1" id="KW-1133">Transmembrane helix</keyword>
<accession>A0A920CXP1</accession>
<evidence type="ECO:0000313" key="3">
    <source>
        <dbReference type="Proteomes" id="UP000683139"/>
    </source>
</evidence>
<feature type="transmembrane region" description="Helical" evidence="1">
    <location>
        <begin position="6"/>
        <end position="21"/>
    </location>
</feature>
<gene>
    <name evidence="2" type="primary">spoIIIAD</name>
    <name evidence="2" type="ORF">J40TS1_09060</name>
</gene>
<evidence type="ECO:0000256" key="1">
    <source>
        <dbReference type="SAM" id="Phobius"/>
    </source>
</evidence>
<keyword evidence="1" id="KW-0812">Transmembrane</keyword>
<dbReference type="InterPro" id="IPR025664">
    <property type="entry name" value="Spore_III_AC/AD"/>
</dbReference>
<feature type="transmembrane region" description="Helical" evidence="1">
    <location>
        <begin position="106"/>
        <end position="127"/>
    </location>
</feature>
<organism evidence="2 3">
    <name type="scientific">Paenibacillus montaniterrae</name>
    <dbReference type="NCBI Taxonomy" id="429341"/>
    <lineage>
        <taxon>Bacteria</taxon>
        <taxon>Bacillati</taxon>
        <taxon>Bacillota</taxon>
        <taxon>Bacilli</taxon>
        <taxon>Bacillales</taxon>
        <taxon>Paenibacillaceae</taxon>
        <taxon>Paenibacillus</taxon>
    </lineage>
</organism>
<dbReference type="Proteomes" id="UP000683139">
    <property type="component" value="Unassembled WGS sequence"/>
</dbReference>
<proteinExistence type="predicted"/>